<dbReference type="GO" id="GO:0006629">
    <property type="term" value="P:lipid metabolic process"/>
    <property type="evidence" value="ECO:0007669"/>
    <property type="project" value="InterPro"/>
</dbReference>
<keyword evidence="1" id="KW-0812">Transmembrane</keyword>
<gene>
    <name evidence="3" type="primary">desA</name>
    <name evidence="3" type="ORF">DTO96_101909</name>
</gene>
<evidence type="ECO:0000313" key="4">
    <source>
        <dbReference type="Proteomes" id="UP000252182"/>
    </source>
</evidence>
<keyword evidence="4" id="KW-1185">Reference proteome</keyword>
<protein>
    <submittedName>
        <fullName evidence="3">Delta(12)-fatty-acid desaturase</fullName>
        <ecNumber evidence="3">1.14.19.6</ecNumber>
    </submittedName>
</protein>
<keyword evidence="1" id="KW-0472">Membrane</keyword>
<accession>A0A345DCT0</accession>
<evidence type="ECO:0000313" key="3">
    <source>
        <dbReference type="EMBL" id="AXF86168.1"/>
    </source>
</evidence>
<reference evidence="4" key="1">
    <citation type="submission" date="2018-07" db="EMBL/GenBank/DDBJ databases">
        <authorList>
            <person name="Kim H."/>
        </authorList>
    </citation>
    <scope>NUCLEOTIDE SEQUENCE [LARGE SCALE GENOMIC DNA]</scope>
    <source>
        <strain evidence="4">F02</strain>
    </source>
</reference>
<evidence type="ECO:0000256" key="1">
    <source>
        <dbReference type="SAM" id="Phobius"/>
    </source>
</evidence>
<dbReference type="PANTHER" id="PTHR32100">
    <property type="entry name" value="OMEGA-6 FATTY ACID DESATURASE, CHLOROPLASTIC"/>
    <property type="match status" value="1"/>
</dbReference>
<dbReference type="EMBL" id="CP031124">
    <property type="protein sequence ID" value="AXF86168.1"/>
    <property type="molecule type" value="Genomic_DNA"/>
</dbReference>
<dbReference type="RefSeq" id="WP_192878982.1">
    <property type="nucleotide sequence ID" value="NZ_CP031124.1"/>
</dbReference>
<feature type="transmembrane region" description="Helical" evidence="1">
    <location>
        <begin position="195"/>
        <end position="217"/>
    </location>
</feature>
<dbReference type="Proteomes" id="UP000252182">
    <property type="component" value="Chromosome"/>
</dbReference>
<sequence>MNTEHPVEHIEPIPAGEPLPARKVLRSWLLPLMQQDTARAMRLLVVDYIIFFALIFAAIAAPNGWLRLIASLLSGYWIGRLFIIGHDACHQSYTPHRKLNRILGRIAFLPSLSPYSLWEVGHNVIHHGFTNLKGMDFIWIPMTKAEYDGMSATRKAMERFYRSGFGPWMYYMVEIWWKKMYFPNKEHKPGNREAFFWDGVLVSVFAAIWLIAIALIAPAFDVSLLSAVVTGFVIPFIFWNGMIGWAVYVHHNHARIQFYDNKKEWAAANPFVTTTVHLTFNKPWGAMMHHIMEHTAHHLDMTIPLYKLKEAQDRLEELLPGRIVVQKFSVGWYFKNAKHCRLYDYEHKQWIDYDGSPSKAY</sequence>
<dbReference type="EC" id="1.14.19.6" evidence="3"/>
<organism evidence="3 4">
    <name type="scientific">Ephemeroptericola cinctiostellae</name>
    <dbReference type="NCBI Taxonomy" id="2268024"/>
    <lineage>
        <taxon>Bacteria</taxon>
        <taxon>Pseudomonadati</taxon>
        <taxon>Pseudomonadota</taxon>
        <taxon>Betaproteobacteria</taxon>
        <taxon>Burkholderiales</taxon>
        <taxon>Burkholderiaceae</taxon>
        <taxon>Ephemeroptericola</taxon>
    </lineage>
</organism>
<keyword evidence="3" id="KW-0560">Oxidoreductase</keyword>
<feature type="domain" description="Fatty acid desaturase" evidence="2">
    <location>
        <begin position="64"/>
        <end position="322"/>
    </location>
</feature>
<feature type="transmembrane region" description="Helical" evidence="1">
    <location>
        <begin position="40"/>
        <end position="59"/>
    </location>
</feature>
<dbReference type="KEGG" id="hyf:DTO96_101909"/>
<name>A0A345DCT0_9BURK</name>
<feature type="transmembrane region" description="Helical" evidence="1">
    <location>
        <begin position="223"/>
        <end position="248"/>
    </location>
</feature>
<dbReference type="AlphaFoldDB" id="A0A345DCT0"/>
<feature type="transmembrane region" description="Helical" evidence="1">
    <location>
        <begin position="65"/>
        <end position="83"/>
    </location>
</feature>
<dbReference type="GO" id="GO:0102985">
    <property type="term" value="F:acyl-CoA (9+3)-desaturase activity"/>
    <property type="evidence" value="ECO:0007669"/>
    <property type="project" value="UniProtKB-EC"/>
</dbReference>
<dbReference type="Pfam" id="PF00487">
    <property type="entry name" value="FA_desaturase"/>
    <property type="match status" value="1"/>
</dbReference>
<dbReference type="InterPro" id="IPR005804">
    <property type="entry name" value="FA_desaturase_dom"/>
</dbReference>
<proteinExistence type="predicted"/>
<dbReference type="InterPro" id="IPR012171">
    <property type="entry name" value="Fatty_acid_desaturase"/>
</dbReference>
<keyword evidence="1" id="KW-1133">Transmembrane helix</keyword>
<evidence type="ECO:0000259" key="2">
    <source>
        <dbReference type="Pfam" id="PF00487"/>
    </source>
</evidence>